<dbReference type="AlphaFoldDB" id="A0A1H2MTM7"/>
<dbReference type="EMBL" id="RRZK01000005">
    <property type="protein sequence ID" value="TDB67245.1"/>
    <property type="molecule type" value="Genomic_DNA"/>
</dbReference>
<sequence length="99" mass="10635">MRLIHLFAFAAPLALMLPLSAQAAWPPGLKDKYMKDCSAAASQSVNAAQAKTSCTCGADILEKKFTAQEISQLMDPNTPPTTQLAQRALKEISACKVQK</sequence>
<keyword evidence="3" id="KW-1185">Reference proteome</keyword>
<dbReference type="RefSeq" id="WP_093218069.1">
    <property type="nucleotide sequence ID" value="NZ_JBNNWH010000006.1"/>
</dbReference>
<feature type="chain" id="PRO_5044371857" evidence="1">
    <location>
        <begin position="24"/>
        <end position="99"/>
    </location>
</feature>
<accession>A0A1H2MTM7</accession>
<name>A0A1H2MTM7_PSEVA</name>
<evidence type="ECO:0000313" key="3">
    <source>
        <dbReference type="Proteomes" id="UP000295254"/>
    </source>
</evidence>
<gene>
    <name evidence="2" type="ORF">EIY72_04145</name>
</gene>
<evidence type="ECO:0000256" key="1">
    <source>
        <dbReference type="SAM" id="SignalP"/>
    </source>
</evidence>
<organism evidence="2 3">
    <name type="scientific">Pseudomonas vancouverensis</name>
    <dbReference type="NCBI Taxonomy" id="95300"/>
    <lineage>
        <taxon>Bacteria</taxon>
        <taxon>Pseudomonadati</taxon>
        <taxon>Pseudomonadota</taxon>
        <taxon>Gammaproteobacteria</taxon>
        <taxon>Pseudomonadales</taxon>
        <taxon>Pseudomonadaceae</taxon>
        <taxon>Pseudomonas</taxon>
    </lineage>
</organism>
<reference evidence="3" key="1">
    <citation type="journal article" date="2019" name="bioRxiv">
        <title>Bacterially produced spermidine induces plant systemic susceptibility to pathogens.</title>
        <authorList>
            <person name="Melnyk R.A."/>
            <person name="Beskrovnaya P.A."/>
            <person name="Liu Z."/>
            <person name="Song Y."/>
            <person name="Haney C.H."/>
        </authorList>
    </citation>
    <scope>NUCLEOTIDE SEQUENCE [LARGE SCALE GENOMIC DNA]</scope>
    <source>
        <strain evidence="3">Dha-51</strain>
    </source>
</reference>
<comment type="caution">
    <text evidence="2">The sequence shown here is derived from an EMBL/GenBank/DDBJ whole genome shotgun (WGS) entry which is preliminary data.</text>
</comment>
<proteinExistence type="predicted"/>
<keyword evidence="1" id="KW-0732">Signal</keyword>
<dbReference type="OrthoDB" id="7029980at2"/>
<dbReference type="Proteomes" id="UP000295254">
    <property type="component" value="Unassembled WGS sequence"/>
</dbReference>
<feature type="signal peptide" evidence="1">
    <location>
        <begin position="1"/>
        <end position="23"/>
    </location>
</feature>
<evidence type="ECO:0000313" key="2">
    <source>
        <dbReference type="EMBL" id="TDB67245.1"/>
    </source>
</evidence>
<protein>
    <submittedName>
        <fullName evidence="2">Uncharacterized protein</fullName>
    </submittedName>
</protein>